<dbReference type="RefSeq" id="WP_408179860.1">
    <property type="nucleotide sequence ID" value="NZ_JAQQEZ010000026.1"/>
</dbReference>
<accession>A0ABW9AYL7</accession>
<organism evidence="3 4">
    <name type="scientific">Paraburkholderia dipogonis</name>
    <dbReference type="NCBI Taxonomy" id="1211383"/>
    <lineage>
        <taxon>Bacteria</taxon>
        <taxon>Pseudomonadati</taxon>
        <taxon>Pseudomonadota</taxon>
        <taxon>Betaproteobacteria</taxon>
        <taxon>Burkholderiales</taxon>
        <taxon>Burkholderiaceae</taxon>
        <taxon>Paraburkholderia</taxon>
    </lineage>
</organism>
<keyword evidence="4" id="KW-1185">Reference proteome</keyword>
<evidence type="ECO:0000259" key="2">
    <source>
        <dbReference type="Pfam" id="PF02481"/>
    </source>
</evidence>
<comment type="caution">
    <text evidence="3">The sequence shown here is derived from an EMBL/GenBank/DDBJ whole genome shotgun (WGS) entry which is preliminary data.</text>
</comment>
<dbReference type="PANTHER" id="PTHR43022">
    <property type="entry name" value="PROTEIN SMF"/>
    <property type="match status" value="1"/>
</dbReference>
<evidence type="ECO:0000313" key="4">
    <source>
        <dbReference type="Proteomes" id="UP001629230"/>
    </source>
</evidence>
<sequence>MTEIEYFTCAVAIVLTQRARLSAGIASKMLRHTSITSMATPDDFLDWYSAHKTGSQELTLDDFRSAQAMIAKNVDAGITVVSINSLCYPRYLAAIEDPPPVIFVKGNLGVLKRPPGVSVVGTRKASSAGITIAERIAGHFAARDWTIVSGLALGIDAAAHRGALQAGGTTVAVLAHGLQSASPKANALLGDEILASNGAWISEHPIGVHARPEYFVLRNRIQIGLSAGSIIVEGEERSGTMTQAEFCLRNRRQLFAVLPEKAEALKLVSKGPLILINKRGATPLRSREDYEAAAGLMEEKRVALGAL</sequence>
<dbReference type="PANTHER" id="PTHR43022:SF1">
    <property type="entry name" value="PROTEIN SMF"/>
    <property type="match status" value="1"/>
</dbReference>
<dbReference type="Proteomes" id="UP001629230">
    <property type="component" value="Unassembled WGS sequence"/>
</dbReference>
<dbReference type="EMBL" id="JAQQEZ010000026">
    <property type="protein sequence ID" value="MFM0005090.1"/>
    <property type="molecule type" value="Genomic_DNA"/>
</dbReference>
<comment type="similarity">
    <text evidence="1">Belongs to the DprA/Smf family.</text>
</comment>
<proteinExistence type="inferred from homology"/>
<dbReference type="Gene3D" id="3.40.50.450">
    <property type="match status" value="1"/>
</dbReference>
<evidence type="ECO:0000313" key="3">
    <source>
        <dbReference type="EMBL" id="MFM0005090.1"/>
    </source>
</evidence>
<dbReference type="Pfam" id="PF02481">
    <property type="entry name" value="DNA_processg_A"/>
    <property type="match status" value="1"/>
</dbReference>
<dbReference type="InterPro" id="IPR003488">
    <property type="entry name" value="DprA"/>
</dbReference>
<dbReference type="SUPFAM" id="SSF102405">
    <property type="entry name" value="MCP/YpsA-like"/>
    <property type="match status" value="1"/>
</dbReference>
<feature type="domain" description="Smf/DprA SLOG" evidence="2">
    <location>
        <begin position="80"/>
        <end position="289"/>
    </location>
</feature>
<reference evidence="3 4" key="1">
    <citation type="journal article" date="2024" name="Chem. Sci.">
        <title>Discovery of megapolipeptins by genome mining of a Burkholderiales bacteria collection.</title>
        <authorList>
            <person name="Paulo B.S."/>
            <person name="Recchia M.J.J."/>
            <person name="Lee S."/>
            <person name="Fergusson C.H."/>
            <person name="Romanowski S.B."/>
            <person name="Hernandez A."/>
            <person name="Krull N."/>
            <person name="Liu D.Y."/>
            <person name="Cavanagh H."/>
            <person name="Bos A."/>
            <person name="Gray C.A."/>
            <person name="Murphy B.T."/>
            <person name="Linington R.G."/>
            <person name="Eustaquio A.S."/>
        </authorList>
    </citation>
    <scope>NUCLEOTIDE SEQUENCE [LARGE SCALE GENOMIC DNA]</scope>
    <source>
        <strain evidence="3 4">RL17-350-BIC-A</strain>
    </source>
</reference>
<evidence type="ECO:0000256" key="1">
    <source>
        <dbReference type="ARBA" id="ARBA00006525"/>
    </source>
</evidence>
<protein>
    <submittedName>
        <fullName evidence="3">DNA-protecting protein DprA</fullName>
    </submittedName>
</protein>
<name>A0ABW9AYL7_9BURK</name>
<gene>
    <name evidence="3" type="ORF">PQR57_29275</name>
</gene>
<dbReference type="InterPro" id="IPR057666">
    <property type="entry name" value="DrpA_SLOG"/>
</dbReference>